<dbReference type="Gramene" id="ONI16313">
    <property type="protein sequence ID" value="ONI16313"/>
    <property type="gene ID" value="PRUPE_3G091400"/>
</dbReference>
<name>A0A251PXM2_PRUPE</name>
<gene>
    <name evidence="1" type="ORF">PRUPE_3G091400</name>
</gene>
<proteinExistence type="predicted"/>
<dbReference type="AlphaFoldDB" id="A0A251PXM2"/>
<dbReference type="Proteomes" id="UP000006882">
    <property type="component" value="Chromosome G3"/>
</dbReference>
<reference evidence="1 2" key="1">
    <citation type="journal article" date="2013" name="Nat. Genet.">
        <title>The high-quality draft genome of peach (Prunus persica) identifies unique patterns of genetic diversity, domestication and genome evolution.</title>
        <authorList>
            <consortium name="International Peach Genome Initiative"/>
            <person name="Verde I."/>
            <person name="Abbott A.G."/>
            <person name="Scalabrin S."/>
            <person name="Jung S."/>
            <person name="Shu S."/>
            <person name="Marroni F."/>
            <person name="Zhebentyayeva T."/>
            <person name="Dettori M.T."/>
            <person name="Grimwood J."/>
            <person name="Cattonaro F."/>
            <person name="Zuccolo A."/>
            <person name="Rossini L."/>
            <person name="Jenkins J."/>
            <person name="Vendramin E."/>
            <person name="Meisel L.A."/>
            <person name="Decroocq V."/>
            <person name="Sosinski B."/>
            <person name="Prochnik S."/>
            <person name="Mitros T."/>
            <person name="Policriti A."/>
            <person name="Cipriani G."/>
            <person name="Dondini L."/>
            <person name="Ficklin S."/>
            <person name="Goodstein D.M."/>
            <person name="Xuan P."/>
            <person name="Del Fabbro C."/>
            <person name="Aramini V."/>
            <person name="Copetti D."/>
            <person name="Gonzalez S."/>
            <person name="Horner D.S."/>
            <person name="Falchi R."/>
            <person name="Lucas S."/>
            <person name="Mica E."/>
            <person name="Maldonado J."/>
            <person name="Lazzari B."/>
            <person name="Bielenberg D."/>
            <person name="Pirona R."/>
            <person name="Miculan M."/>
            <person name="Barakat A."/>
            <person name="Testolin R."/>
            <person name="Stella A."/>
            <person name="Tartarini S."/>
            <person name="Tonutti P."/>
            <person name="Arus P."/>
            <person name="Orellana A."/>
            <person name="Wells C."/>
            <person name="Main D."/>
            <person name="Vizzotto G."/>
            <person name="Silva H."/>
            <person name="Salamini F."/>
            <person name="Schmutz J."/>
            <person name="Morgante M."/>
            <person name="Rokhsar D.S."/>
        </authorList>
    </citation>
    <scope>NUCLEOTIDE SEQUENCE [LARGE SCALE GENOMIC DNA]</scope>
    <source>
        <strain evidence="2">cv. Nemared</strain>
    </source>
</reference>
<accession>A0A251PXM2</accession>
<protein>
    <submittedName>
        <fullName evidence="1">Uncharacterized protein</fullName>
    </submittedName>
</protein>
<keyword evidence="2" id="KW-1185">Reference proteome</keyword>
<dbReference type="EMBL" id="CM007653">
    <property type="protein sequence ID" value="ONI16313.1"/>
    <property type="molecule type" value="Genomic_DNA"/>
</dbReference>
<evidence type="ECO:0000313" key="2">
    <source>
        <dbReference type="Proteomes" id="UP000006882"/>
    </source>
</evidence>
<evidence type="ECO:0000313" key="1">
    <source>
        <dbReference type="EMBL" id="ONI16313.1"/>
    </source>
</evidence>
<organism evidence="1 2">
    <name type="scientific">Prunus persica</name>
    <name type="common">Peach</name>
    <name type="synonym">Amygdalus persica</name>
    <dbReference type="NCBI Taxonomy" id="3760"/>
    <lineage>
        <taxon>Eukaryota</taxon>
        <taxon>Viridiplantae</taxon>
        <taxon>Streptophyta</taxon>
        <taxon>Embryophyta</taxon>
        <taxon>Tracheophyta</taxon>
        <taxon>Spermatophyta</taxon>
        <taxon>Magnoliopsida</taxon>
        <taxon>eudicotyledons</taxon>
        <taxon>Gunneridae</taxon>
        <taxon>Pentapetalae</taxon>
        <taxon>rosids</taxon>
        <taxon>fabids</taxon>
        <taxon>Rosales</taxon>
        <taxon>Rosaceae</taxon>
        <taxon>Amygdaloideae</taxon>
        <taxon>Amygdaleae</taxon>
        <taxon>Prunus</taxon>
    </lineage>
</organism>
<sequence length="73" mass="8568">MIPPSFQVRLEAKFEFRWKPTPRRDLNPKSKSEFTLRVGMKTKVQVVVVAQLQVRMESELQMALQTCVIHIKL</sequence>